<gene>
    <name evidence="3" type="primary">LOC110686226</name>
</gene>
<dbReference type="NCBIfam" id="TIGR00756">
    <property type="entry name" value="PPR"/>
    <property type="match status" value="2"/>
</dbReference>
<evidence type="ECO:0000313" key="3">
    <source>
        <dbReference type="EnsemblPlants" id="AUR62008030-RA:cds"/>
    </source>
</evidence>
<dbReference type="PANTHER" id="PTHR47913:SF1">
    <property type="entry name" value="OS01G0167750 PROTEIN"/>
    <property type="match status" value="1"/>
</dbReference>
<keyword evidence="4" id="KW-1185">Reference proteome</keyword>
<dbReference type="PANTHER" id="PTHR47913">
    <property type="entry name" value="OS01G0167750 PROTEIN"/>
    <property type="match status" value="1"/>
</dbReference>
<dbReference type="Pfam" id="PF13812">
    <property type="entry name" value="PPR_3"/>
    <property type="match status" value="1"/>
</dbReference>
<feature type="repeat" description="PPR" evidence="2">
    <location>
        <begin position="206"/>
        <end position="240"/>
    </location>
</feature>
<organism evidence="3 4">
    <name type="scientific">Chenopodium quinoa</name>
    <name type="common">Quinoa</name>
    <dbReference type="NCBI Taxonomy" id="63459"/>
    <lineage>
        <taxon>Eukaryota</taxon>
        <taxon>Viridiplantae</taxon>
        <taxon>Streptophyta</taxon>
        <taxon>Embryophyta</taxon>
        <taxon>Tracheophyta</taxon>
        <taxon>Spermatophyta</taxon>
        <taxon>Magnoliopsida</taxon>
        <taxon>eudicotyledons</taxon>
        <taxon>Gunneridae</taxon>
        <taxon>Pentapetalae</taxon>
        <taxon>Caryophyllales</taxon>
        <taxon>Chenopodiaceae</taxon>
        <taxon>Chenopodioideae</taxon>
        <taxon>Atripliceae</taxon>
        <taxon>Chenopodium</taxon>
    </lineage>
</organism>
<sequence>MFRRSLFKVQNLFSSVTHQARGFSYKPVSNQVNRYFCQAKLIDSIRLSLRSGSSDLLLPLLDNPNLDSFVVSNALRSAPSPESALSFVEALKKVPNFSHTQHTLHAIAKILAKSSRTRQLKKLVDAINAGEFPKVRPVSYVDQMRWYAIAGDIDLVLCVWDELRAQRKGPCIESYNIVMGLYVVMGKDLEAVQTFCSIMREGAIPNSRTFTIIIEHLVNSGKVEKAKEVFYKLPQMRVKRTLRQYSLLIEAFMNIQQYYAVKSLLREMKTEGILPPRSMLSLLQHMGEAEVLEECDEFIKEMVPDSRIKNIELCAANHNSGDLEEDVDDCSSESDIVNVQLKPWLDPIALASALRDWTEADKSALEDAKLVWTSRLVCKMVRHFKSPETAWQFFCWVAHQPGFIHDVHTYSGMITKLASHGRVDLVHDILLKLMDEGLKLTLSTIRQIIDFYGLHKEGDAALRIFHYVKLLCGHFSKFDMVLLYSSLLRTLLKCGRDGDTIDTVKQMYALEIYPDAQTFSGLMHHFAVRGDFRTVQKLFEMVKQCGVEPDAYMYKTLVRAYCKYGRATLALRLLEDMNNSGLVPDGETKSLLVKGLWKEGRLREASIVEETCEKQDDILPLPSAVQMFNICSGDLIHVHKLYSSSFQGSIG</sequence>
<dbReference type="PROSITE" id="PS51375">
    <property type="entry name" value="PPR"/>
    <property type="match status" value="4"/>
</dbReference>
<protein>
    <recommendedName>
        <fullName evidence="5">Pentatricopeptide repeat-containing protein</fullName>
    </recommendedName>
</protein>
<dbReference type="EnsemblPlants" id="AUR62008030-RA">
    <property type="protein sequence ID" value="AUR62008030-RA:cds"/>
    <property type="gene ID" value="AUR62008030"/>
</dbReference>
<reference evidence="3" key="1">
    <citation type="journal article" date="2017" name="Nature">
        <title>The genome of Chenopodium quinoa.</title>
        <authorList>
            <person name="Jarvis D.E."/>
            <person name="Ho Y.S."/>
            <person name="Lightfoot D.J."/>
            <person name="Schmoeckel S.M."/>
            <person name="Li B."/>
            <person name="Borm T.J.A."/>
            <person name="Ohyanagi H."/>
            <person name="Mineta K."/>
            <person name="Michell C.T."/>
            <person name="Saber N."/>
            <person name="Kharbatia N.M."/>
            <person name="Rupper R.R."/>
            <person name="Sharp A.R."/>
            <person name="Dally N."/>
            <person name="Boughton B.A."/>
            <person name="Woo Y.H."/>
            <person name="Gao G."/>
            <person name="Schijlen E.G.W.M."/>
            <person name="Guo X."/>
            <person name="Momin A.A."/>
            <person name="Negrao S."/>
            <person name="Al-Babili S."/>
            <person name="Gehring C."/>
            <person name="Roessner U."/>
            <person name="Jung C."/>
            <person name="Murphy K."/>
            <person name="Arold S.T."/>
            <person name="Gojobori T."/>
            <person name="van der Linden C.G."/>
            <person name="van Loo E.N."/>
            <person name="Jellen E.N."/>
            <person name="Maughan P.J."/>
            <person name="Tester M."/>
        </authorList>
    </citation>
    <scope>NUCLEOTIDE SEQUENCE [LARGE SCALE GENOMIC DNA]</scope>
    <source>
        <strain evidence="3">cv. PI 614886</strain>
    </source>
</reference>
<dbReference type="InterPro" id="IPR002885">
    <property type="entry name" value="PPR_rpt"/>
</dbReference>
<feature type="repeat" description="PPR" evidence="2">
    <location>
        <begin position="515"/>
        <end position="549"/>
    </location>
</feature>
<proteinExistence type="predicted"/>
<evidence type="ECO:0000256" key="2">
    <source>
        <dbReference type="PROSITE-ProRule" id="PRU00708"/>
    </source>
</evidence>
<dbReference type="Gene3D" id="1.25.40.10">
    <property type="entry name" value="Tetratricopeptide repeat domain"/>
    <property type="match status" value="3"/>
</dbReference>
<feature type="repeat" description="PPR" evidence="2">
    <location>
        <begin position="406"/>
        <end position="440"/>
    </location>
</feature>
<dbReference type="Gramene" id="AUR62008030-RA">
    <property type="protein sequence ID" value="AUR62008030-RA:cds"/>
    <property type="gene ID" value="AUR62008030"/>
</dbReference>
<evidence type="ECO:0000256" key="1">
    <source>
        <dbReference type="ARBA" id="ARBA00022737"/>
    </source>
</evidence>
<dbReference type="GeneID" id="110686226"/>
<dbReference type="InterPro" id="IPR011990">
    <property type="entry name" value="TPR-like_helical_dom_sf"/>
</dbReference>
<reference evidence="3" key="2">
    <citation type="submission" date="2021-03" db="UniProtKB">
        <authorList>
            <consortium name="EnsemblPlants"/>
        </authorList>
    </citation>
    <scope>IDENTIFICATION</scope>
</reference>
<dbReference type="AlphaFoldDB" id="A0A803L841"/>
<dbReference type="Pfam" id="PF01535">
    <property type="entry name" value="PPR"/>
    <property type="match status" value="1"/>
</dbReference>
<dbReference type="InterPro" id="IPR044175">
    <property type="entry name" value="At5g66631-like"/>
</dbReference>
<evidence type="ECO:0000313" key="4">
    <source>
        <dbReference type="Proteomes" id="UP000596660"/>
    </source>
</evidence>
<accession>A0A803L841</accession>
<evidence type="ECO:0008006" key="5">
    <source>
        <dbReference type="Google" id="ProtNLM"/>
    </source>
</evidence>
<feature type="repeat" description="PPR" evidence="2">
    <location>
        <begin position="550"/>
        <end position="584"/>
    </location>
</feature>
<dbReference type="RefSeq" id="XP_021718529.1">
    <property type="nucleotide sequence ID" value="XM_021862837.1"/>
</dbReference>
<dbReference type="OMA" id="HIWTVSS"/>
<dbReference type="Pfam" id="PF13041">
    <property type="entry name" value="PPR_2"/>
    <property type="match status" value="1"/>
</dbReference>
<dbReference type="OrthoDB" id="185373at2759"/>
<dbReference type="Proteomes" id="UP000596660">
    <property type="component" value="Unplaced"/>
</dbReference>
<keyword evidence="1" id="KW-0677">Repeat</keyword>
<name>A0A803L841_CHEQI</name>
<dbReference type="KEGG" id="cqi:110686226"/>